<dbReference type="PROSITE" id="PS51257">
    <property type="entry name" value="PROKAR_LIPOPROTEIN"/>
    <property type="match status" value="1"/>
</dbReference>
<evidence type="ECO:0000313" key="1">
    <source>
        <dbReference type="EMBL" id="PWA58082.1"/>
    </source>
</evidence>
<sequence length="148" mass="17119">MGTIQRFNLWGSSVFVGCFKLKKIFMEQDTSVKFKLRMQVCSLGLIVIRPKTINRKSETSMVHASSIVGRQEEKDELIHKLLQHDNEACNQNFSIVPIVGIGGVECKSDSELFYFDRLQSPIMEKQYMIKRRRFTEEEVYLILFGCAS</sequence>
<gene>
    <name evidence="1" type="ORF">CTI12_AA403480</name>
</gene>
<dbReference type="EMBL" id="PKPP01005996">
    <property type="protein sequence ID" value="PWA58082.1"/>
    <property type="molecule type" value="Genomic_DNA"/>
</dbReference>
<evidence type="ECO:0000313" key="2">
    <source>
        <dbReference type="Proteomes" id="UP000245207"/>
    </source>
</evidence>
<organism evidence="1 2">
    <name type="scientific">Artemisia annua</name>
    <name type="common">Sweet wormwood</name>
    <dbReference type="NCBI Taxonomy" id="35608"/>
    <lineage>
        <taxon>Eukaryota</taxon>
        <taxon>Viridiplantae</taxon>
        <taxon>Streptophyta</taxon>
        <taxon>Embryophyta</taxon>
        <taxon>Tracheophyta</taxon>
        <taxon>Spermatophyta</taxon>
        <taxon>Magnoliopsida</taxon>
        <taxon>eudicotyledons</taxon>
        <taxon>Gunneridae</taxon>
        <taxon>Pentapetalae</taxon>
        <taxon>asterids</taxon>
        <taxon>campanulids</taxon>
        <taxon>Asterales</taxon>
        <taxon>Asteraceae</taxon>
        <taxon>Asteroideae</taxon>
        <taxon>Anthemideae</taxon>
        <taxon>Artemisiinae</taxon>
        <taxon>Artemisia</taxon>
    </lineage>
</organism>
<proteinExistence type="predicted"/>
<accession>A0A2U1MA37</accession>
<keyword evidence="2" id="KW-1185">Reference proteome</keyword>
<dbReference type="OrthoDB" id="2973320at2759"/>
<reference evidence="1 2" key="1">
    <citation type="journal article" date="2018" name="Mol. Plant">
        <title>The genome of Artemisia annua provides insight into the evolution of Asteraceae family and artemisinin biosynthesis.</title>
        <authorList>
            <person name="Shen Q."/>
            <person name="Zhang L."/>
            <person name="Liao Z."/>
            <person name="Wang S."/>
            <person name="Yan T."/>
            <person name="Shi P."/>
            <person name="Liu M."/>
            <person name="Fu X."/>
            <person name="Pan Q."/>
            <person name="Wang Y."/>
            <person name="Lv Z."/>
            <person name="Lu X."/>
            <person name="Zhang F."/>
            <person name="Jiang W."/>
            <person name="Ma Y."/>
            <person name="Chen M."/>
            <person name="Hao X."/>
            <person name="Li L."/>
            <person name="Tang Y."/>
            <person name="Lv G."/>
            <person name="Zhou Y."/>
            <person name="Sun X."/>
            <person name="Brodelius P.E."/>
            <person name="Rose J.K.C."/>
            <person name="Tang K."/>
        </authorList>
    </citation>
    <scope>NUCLEOTIDE SEQUENCE [LARGE SCALE GENOMIC DNA]</scope>
    <source>
        <strain evidence="2">cv. Huhao1</strain>
        <tissue evidence="1">Leaf</tissue>
    </source>
</reference>
<dbReference type="Proteomes" id="UP000245207">
    <property type="component" value="Unassembled WGS sequence"/>
</dbReference>
<dbReference type="AlphaFoldDB" id="A0A2U1MA37"/>
<name>A0A2U1MA37_ARTAN</name>
<protein>
    <submittedName>
        <fullName evidence="1">NBS-LRR resistance-like protein</fullName>
    </submittedName>
</protein>
<comment type="caution">
    <text evidence="1">The sequence shown here is derived from an EMBL/GenBank/DDBJ whole genome shotgun (WGS) entry which is preliminary data.</text>
</comment>